<feature type="transmembrane region" description="Helical" evidence="1">
    <location>
        <begin position="12"/>
        <end position="30"/>
    </location>
</feature>
<keyword evidence="1" id="KW-0812">Transmembrane</keyword>
<organism evidence="2 3">
    <name type="scientific">Actinomadura madurae</name>
    <dbReference type="NCBI Taxonomy" id="1993"/>
    <lineage>
        <taxon>Bacteria</taxon>
        <taxon>Bacillati</taxon>
        <taxon>Actinomycetota</taxon>
        <taxon>Actinomycetes</taxon>
        <taxon>Streptosporangiales</taxon>
        <taxon>Thermomonosporaceae</taxon>
        <taxon>Actinomadura</taxon>
    </lineage>
</organism>
<proteinExistence type="predicted"/>
<feature type="transmembrane region" description="Helical" evidence="1">
    <location>
        <begin position="36"/>
        <end position="54"/>
    </location>
</feature>
<evidence type="ECO:0000256" key="1">
    <source>
        <dbReference type="SAM" id="Phobius"/>
    </source>
</evidence>
<gene>
    <name evidence="2" type="ORF">SAMN04489713_101470</name>
</gene>
<dbReference type="InParanoid" id="A0A1I4WSH9"/>
<dbReference type="AlphaFoldDB" id="A0A1I4WSH9"/>
<keyword evidence="1" id="KW-0472">Membrane</keyword>
<dbReference type="STRING" id="1993.SAMN04489713_101470"/>
<keyword evidence="1" id="KW-1133">Transmembrane helix</keyword>
<dbReference type="EMBL" id="FOVH01000001">
    <property type="protein sequence ID" value="SFN16096.1"/>
    <property type="molecule type" value="Genomic_DNA"/>
</dbReference>
<sequence>MIVPMNSTAVRQALLALTVVYGLLIALLAVLDVAALGLVASAGAVLIGLGWGFAGRLTRRGPQG</sequence>
<evidence type="ECO:0000313" key="2">
    <source>
        <dbReference type="EMBL" id="SFN16096.1"/>
    </source>
</evidence>
<accession>A0A1I4WSH9</accession>
<reference evidence="2 3" key="1">
    <citation type="submission" date="2016-10" db="EMBL/GenBank/DDBJ databases">
        <authorList>
            <person name="de Groot N.N."/>
        </authorList>
    </citation>
    <scope>NUCLEOTIDE SEQUENCE [LARGE SCALE GENOMIC DNA]</scope>
    <source>
        <strain evidence="2 3">DSM 43067</strain>
    </source>
</reference>
<dbReference type="Proteomes" id="UP000183413">
    <property type="component" value="Unassembled WGS sequence"/>
</dbReference>
<protein>
    <submittedName>
        <fullName evidence="2">Uncharacterized protein</fullName>
    </submittedName>
</protein>
<keyword evidence="3" id="KW-1185">Reference proteome</keyword>
<evidence type="ECO:0000313" key="3">
    <source>
        <dbReference type="Proteomes" id="UP000183413"/>
    </source>
</evidence>
<name>A0A1I4WSH9_9ACTN</name>